<evidence type="ECO:0000313" key="2">
    <source>
        <dbReference type="Proteomes" id="UP000470520"/>
    </source>
</evidence>
<sequence length="238" mass="26318">MHTPELDAALAEIDVAFNGEASRAEFGCARYCCSAEDAAYLRAPDSRVPAELVSRFLYKGSHHFTDHEAAMRRLLPQCAHAMADGTLAEDGYAPHGLSQADWRSWPGPQARAVEAFVRAWWRAALAAAEPPYPAPDMFETACAILGEVTGPLADWSPGPEAETHLATCVEQWLDDLMLDRRPGFLWEPSAATLTELRTWLGEHAPARLRSLGLTDLADRTALLALPYDTRWNAPYWSR</sequence>
<name>A0A7K3QU33_9ACTN</name>
<proteinExistence type="predicted"/>
<dbReference type="EMBL" id="JAAGMR010000201">
    <property type="protein sequence ID" value="NEB93386.1"/>
    <property type="molecule type" value="Genomic_DNA"/>
</dbReference>
<dbReference type="RefSeq" id="WP_164189714.1">
    <property type="nucleotide sequence ID" value="NZ_JAAGMR010000201.1"/>
</dbReference>
<organism evidence="1 2">
    <name type="scientific">Streptomyces bauhiniae</name>
    <dbReference type="NCBI Taxonomy" id="2340725"/>
    <lineage>
        <taxon>Bacteria</taxon>
        <taxon>Bacillati</taxon>
        <taxon>Actinomycetota</taxon>
        <taxon>Actinomycetes</taxon>
        <taxon>Kitasatosporales</taxon>
        <taxon>Streptomycetaceae</taxon>
        <taxon>Streptomyces</taxon>
    </lineage>
</organism>
<dbReference type="Proteomes" id="UP000470520">
    <property type="component" value="Unassembled WGS sequence"/>
</dbReference>
<evidence type="ECO:0000313" key="1">
    <source>
        <dbReference type="EMBL" id="NEB93386.1"/>
    </source>
</evidence>
<comment type="caution">
    <text evidence="1">The sequence shown here is derived from an EMBL/GenBank/DDBJ whole genome shotgun (WGS) entry which is preliminary data.</text>
</comment>
<dbReference type="AlphaFoldDB" id="A0A7K3QU33"/>
<protein>
    <submittedName>
        <fullName evidence="1">Uncharacterized protein</fullName>
    </submittedName>
</protein>
<reference evidence="1 2" key="1">
    <citation type="submission" date="2020-01" db="EMBL/GenBank/DDBJ databases">
        <title>Insect and environment-associated Actinomycetes.</title>
        <authorList>
            <person name="Currrie C."/>
            <person name="Chevrette M."/>
            <person name="Carlson C."/>
            <person name="Stubbendieck R."/>
            <person name="Wendt-Pienkowski E."/>
        </authorList>
    </citation>
    <scope>NUCLEOTIDE SEQUENCE [LARGE SCALE GENOMIC DNA]</scope>
    <source>
        <strain evidence="1 2">SID7754</strain>
    </source>
</reference>
<accession>A0A7K3QU33</accession>
<gene>
    <name evidence="1" type="ORF">G3I21_17100</name>
</gene>